<keyword evidence="11" id="KW-1185">Reference proteome</keyword>
<evidence type="ECO:0000256" key="6">
    <source>
        <dbReference type="ARBA" id="ARBA00023004"/>
    </source>
</evidence>
<organism evidence="10 11">
    <name type="scientific">Helicobacter mustelae (strain ATCC 43772 / CCUG 25715 / CIP 103759 / LMG 18044 / NCTC 12198 / R85-136P)</name>
    <name type="common">Campylobacter mustelae</name>
    <dbReference type="NCBI Taxonomy" id="679897"/>
    <lineage>
        <taxon>Bacteria</taxon>
        <taxon>Pseudomonadati</taxon>
        <taxon>Campylobacterota</taxon>
        <taxon>Epsilonproteobacteria</taxon>
        <taxon>Campylobacterales</taxon>
        <taxon>Helicobacteraceae</taxon>
        <taxon>Helicobacter</taxon>
    </lineage>
</organism>
<dbReference type="InterPro" id="IPR051684">
    <property type="entry name" value="Electron_Trans/Redox"/>
</dbReference>
<gene>
    <name evidence="10" type="primary">napH</name>
    <name evidence="10" type="ordered locus">HMU11110</name>
</gene>
<dbReference type="Gene3D" id="3.30.70.20">
    <property type="match status" value="1"/>
</dbReference>
<dbReference type="PANTHER" id="PTHR30176:SF3">
    <property type="entry name" value="FERREDOXIN-TYPE PROTEIN NAPH"/>
    <property type="match status" value="1"/>
</dbReference>
<dbReference type="GO" id="GO:0005886">
    <property type="term" value="C:plasma membrane"/>
    <property type="evidence" value="ECO:0007669"/>
    <property type="project" value="TreeGrafter"/>
</dbReference>
<dbReference type="PROSITE" id="PS00198">
    <property type="entry name" value="4FE4S_FER_1"/>
    <property type="match status" value="1"/>
</dbReference>
<dbReference type="HOGENOM" id="CLU_066585_1_0_7"/>
<dbReference type="GO" id="GO:0046872">
    <property type="term" value="F:metal ion binding"/>
    <property type="evidence" value="ECO:0007669"/>
    <property type="project" value="UniProtKB-KW"/>
</dbReference>
<dbReference type="KEGG" id="hms:HMU11110"/>
<dbReference type="RefSeq" id="WP_013023436.1">
    <property type="nucleotide sequence ID" value="NC_013949.1"/>
</dbReference>
<keyword evidence="5" id="KW-0249">Electron transport</keyword>
<dbReference type="PANTHER" id="PTHR30176">
    <property type="entry name" value="FERREDOXIN-TYPE PROTEIN NAPH"/>
    <property type="match status" value="1"/>
</dbReference>
<name>D3UIP1_HELM1</name>
<dbReference type="Pfam" id="PF12801">
    <property type="entry name" value="Fer4_5"/>
    <property type="match status" value="2"/>
</dbReference>
<dbReference type="Proteomes" id="UP000001522">
    <property type="component" value="Chromosome"/>
</dbReference>
<evidence type="ECO:0000259" key="9">
    <source>
        <dbReference type="PROSITE" id="PS51379"/>
    </source>
</evidence>
<keyword evidence="2" id="KW-0004">4Fe-4S</keyword>
<feature type="transmembrane region" description="Helical" evidence="8">
    <location>
        <begin position="162"/>
        <end position="180"/>
    </location>
</feature>
<dbReference type="GO" id="GO:0051539">
    <property type="term" value="F:4 iron, 4 sulfur cluster binding"/>
    <property type="evidence" value="ECO:0007669"/>
    <property type="project" value="UniProtKB-KW"/>
</dbReference>
<feature type="domain" description="4Fe-4S ferredoxin-type" evidence="9">
    <location>
        <begin position="239"/>
        <end position="269"/>
    </location>
</feature>
<feature type="transmembrane region" description="Helical" evidence="8">
    <location>
        <begin position="90"/>
        <end position="114"/>
    </location>
</feature>
<reference evidence="10 11" key="1">
    <citation type="journal article" date="2010" name="BMC Genomics">
        <title>Comparative genomics and proteomics of Helicobacter mustelae, an ulcerogenic and carcinogenic gastric pathogen.</title>
        <authorList>
            <person name="O'Toole P.W."/>
            <person name="Snelling W.J."/>
            <person name="Canchaya C."/>
            <person name="Forde B.M."/>
            <person name="Hardie K.R."/>
            <person name="Josenhans C."/>
            <person name="Graham R.L.J."/>
            <person name="McMullan G."/>
            <person name="Parkhill J."/>
            <person name="Belda E."/>
            <person name="Bentley S.D."/>
        </authorList>
    </citation>
    <scope>NUCLEOTIDE SEQUENCE [LARGE SCALE GENOMIC DNA]</scope>
    <source>
        <strain evidence="11">ATCC 43772 / LMG 18044 / NCTC 12198 / 12198</strain>
    </source>
</reference>
<dbReference type="STRING" id="679897.HMU11110"/>
<keyword evidence="6" id="KW-0408">Iron</keyword>
<keyword evidence="4" id="KW-0677">Repeat</keyword>
<dbReference type="SUPFAM" id="SSF54862">
    <property type="entry name" value="4Fe-4S ferredoxins"/>
    <property type="match status" value="1"/>
</dbReference>
<dbReference type="AlphaFoldDB" id="D3UIP1"/>
<feature type="domain" description="4Fe-4S ferredoxin-type" evidence="9">
    <location>
        <begin position="270"/>
        <end position="299"/>
    </location>
</feature>
<keyword evidence="7" id="KW-0411">Iron-sulfur</keyword>
<sequence>MQWLIKNKFLIIRRTSQIGILLLFFLANCSLITIGHKKHLVLQGDLSGFESGERNLAIANTKEALLKNPILQGNLSTSKIFDKIPMSDPLAFLQIFLAGGAISFDLLLGVGVVLALYGIFLGRGFCAFVCPINLITDLANLLRRILRIENIRFISFSRNTKYIILALALVLSFAFGMLAWESINPISMLHRGVVFGMGTGFFGVLTVFLFDLFMLKNGFCGHLCPLGATYSIIGAKSLLKVQYHLNKCTKCMQCIRICPESQVLHLIGKQSGFVTKTACIKCGRCIEVCNDDALNFNILHFNKEKK</sequence>
<evidence type="ECO:0000256" key="1">
    <source>
        <dbReference type="ARBA" id="ARBA00022448"/>
    </source>
</evidence>
<dbReference type="EMBL" id="FN555004">
    <property type="protein sequence ID" value="CBG40366.1"/>
    <property type="molecule type" value="Genomic_DNA"/>
</dbReference>
<protein>
    <submittedName>
        <fullName evidence="10">Putative NapH protein (Putative ferredoxin)</fullName>
    </submittedName>
</protein>
<evidence type="ECO:0000256" key="2">
    <source>
        <dbReference type="ARBA" id="ARBA00022485"/>
    </source>
</evidence>
<feature type="transmembrane region" description="Helical" evidence="8">
    <location>
        <begin position="120"/>
        <end position="142"/>
    </location>
</feature>
<dbReference type="eggNOG" id="COG0348">
    <property type="taxonomic scope" value="Bacteria"/>
</dbReference>
<dbReference type="NCBIfam" id="NF007013">
    <property type="entry name" value="PRK09477.1"/>
    <property type="match status" value="1"/>
</dbReference>
<keyword evidence="3" id="KW-0479">Metal-binding</keyword>
<dbReference type="InterPro" id="IPR011886">
    <property type="entry name" value="NapH_MauN"/>
</dbReference>
<evidence type="ECO:0000256" key="4">
    <source>
        <dbReference type="ARBA" id="ARBA00022737"/>
    </source>
</evidence>
<feature type="transmembrane region" description="Helical" evidence="8">
    <location>
        <begin position="16"/>
        <end position="34"/>
    </location>
</feature>
<dbReference type="NCBIfam" id="TIGR02163">
    <property type="entry name" value="napH"/>
    <property type="match status" value="1"/>
</dbReference>
<dbReference type="InterPro" id="IPR017900">
    <property type="entry name" value="4Fe4S_Fe_S_CS"/>
</dbReference>
<evidence type="ECO:0000256" key="3">
    <source>
        <dbReference type="ARBA" id="ARBA00022723"/>
    </source>
</evidence>
<dbReference type="PROSITE" id="PS51379">
    <property type="entry name" value="4FE4S_FER_2"/>
    <property type="match status" value="2"/>
</dbReference>
<evidence type="ECO:0000256" key="7">
    <source>
        <dbReference type="ARBA" id="ARBA00023014"/>
    </source>
</evidence>
<keyword evidence="8" id="KW-0472">Membrane</keyword>
<keyword evidence="8" id="KW-1133">Transmembrane helix</keyword>
<dbReference type="Pfam" id="PF13237">
    <property type="entry name" value="Fer4_10"/>
    <property type="match status" value="1"/>
</dbReference>
<accession>D3UIP1</accession>
<proteinExistence type="predicted"/>
<feature type="transmembrane region" description="Helical" evidence="8">
    <location>
        <begin position="192"/>
        <end position="213"/>
    </location>
</feature>
<evidence type="ECO:0000256" key="5">
    <source>
        <dbReference type="ARBA" id="ARBA00022982"/>
    </source>
</evidence>
<dbReference type="InterPro" id="IPR017896">
    <property type="entry name" value="4Fe4S_Fe-S-bd"/>
</dbReference>
<evidence type="ECO:0000256" key="8">
    <source>
        <dbReference type="SAM" id="Phobius"/>
    </source>
</evidence>
<keyword evidence="8" id="KW-0812">Transmembrane</keyword>
<evidence type="ECO:0000313" key="10">
    <source>
        <dbReference type="EMBL" id="CBG40366.1"/>
    </source>
</evidence>
<evidence type="ECO:0000313" key="11">
    <source>
        <dbReference type="Proteomes" id="UP000001522"/>
    </source>
</evidence>
<keyword evidence="1" id="KW-0813">Transport</keyword>